<evidence type="ECO:0000313" key="1">
    <source>
        <dbReference type="EMBL" id="GMH25723.1"/>
    </source>
</evidence>
<dbReference type="EMBL" id="BSYO01000030">
    <property type="protein sequence ID" value="GMH25723.1"/>
    <property type="molecule type" value="Genomic_DNA"/>
</dbReference>
<dbReference type="Proteomes" id="UP001279734">
    <property type="component" value="Unassembled WGS sequence"/>
</dbReference>
<accession>A0AAD3Y1J5</accession>
<sequence length="192" mass="20665">MGFCANECLHEPGISKEASTDMQATRSLNSSPANHLDTGDLLGLNDFPPDALAIEESNAFALSIVPSGKEFDPSGWELALVTTPSSNIPLLKSNNWDNQRPAYGPPAPNPFMVQDPFAISNNIAAPPAVQMAAMTQQQQLQFTPFGPYLPPYQQQPHQLQPNPFSDLGFGAFPIHPVAPPQTNNAFGRTGLL</sequence>
<keyword evidence="2" id="KW-1185">Reference proteome</keyword>
<reference evidence="1" key="1">
    <citation type="submission" date="2023-05" db="EMBL/GenBank/DDBJ databases">
        <title>Nepenthes gracilis genome sequencing.</title>
        <authorList>
            <person name="Fukushima K."/>
        </authorList>
    </citation>
    <scope>NUCLEOTIDE SEQUENCE</scope>
    <source>
        <strain evidence="1">SING2019-196</strain>
    </source>
</reference>
<name>A0AAD3Y1J5_NEPGR</name>
<evidence type="ECO:0000313" key="2">
    <source>
        <dbReference type="Proteomes" id="UP001279734"/>
    </source>
</evidence>
<protein>
    <submittedName>
        <fullName evidence="1">Uncharacterized protein</fullName>
    </submittedName>
</protein>
<gene>
    <name evidence="1" type="ORF">Nepgr_027566</name>
</gene>
<proteinExistence type="predicted"/>
<comment type="caution">
    <text evidence="1">The sequence shown here is derived from an EMBL/GenBank/DDBJ whole genome shotgun (WGS) entry which is preliminary data.</text>
</comment>
<dbReference type="AlphaFoldDB" id="A0AAD3Y1J5"/>
<organism evidence="1 2">
    <name type="scientific">Nepenthes gracilis</name>
    <name type="common">Slender pitcher plant</name>
    <dbReference type="NCBI Taxonomy" id="150966"/>
    <lineage>
        <taxon>Eukaryota</taxon>
        <taxon>Viridiplantae</taxon>
        <taxon>Streptophyta</taxon>
        <taxon>Embryophyta</taxon>
        <taxon>Tracheophyta</taxon>
        <taxon>Spermatophyta</taxon>
        <taxon>Magnoliopsida</taxon>
        <taxon>eudicotyledons</taxon>
        <taxon>Gunneridae</taxon>
        <taxon>Pentapetalae</taxon>
        <taxon>Caryophyllales</taxon>
        <taxon>Nepenthaceae</taxon>
        <taxon>Nepenthes</taxon>
    </lineage>
</organism>